<organism evidence="1 2">
    <name type="scientific">Candidatus Defluviibacterium haderslevense</name>
    <dbReference type="NCBI Taxonomy" id="2981993"/>
    <lineage>
        <taxon>Bacteria</taxon>
        <taxon>Pseudomonadati</taxon>
        <taxon>Bacteroidota</taxon>
        <taxon>Saprospiria</taxon>
        <taxon>Saprospirales</taxon>
        <taxon>Saprospiraceae</taxon>
        <taxon>Candidatus Defluviibacterium</taxon>
    </lineage>
</organism>
<dbReference type="PANTHER" id="PTHR30605">
    <property type="entry name" value="ANHYDRO-N-ACETYLMURAMIC ACID KINASE"/>
    <property type="match status" value="1"/>
</dbReference>
<dbReference type="Proteomes" id="UP000808349">
    <property type="component" value="Unassembled WGS sequence"/>
</dbReference>
<dbReference type="GO" id="GO:0016773">
    <property type="term" value="F:phosphotransferase activity, alcohol group as acceptor"/>
    <property type="evidence" value="ECO:0007669"/>
    <property type="project" value="InterPro"/>
</dbReference>
<dbReference type="GO" id="GO:0009254">
    <property type="term" value="P:peptidoglycan turnover"/>
    <property type="evidence" value="ECO:0007669"/>
    <property type="project" value="InterPro"/>
</dbReference>
<dbReference type="GO" id="GO:0005524">
    <property type="term" value="F:ATP binding"/>
    <property type="evidence" value="ECO:0007669"/>
    <property type="project" value="InterPro"/>
</dbReference>
<dbReference type="InterPro" id="IPR043129">
    <property type="entry name" value="ATPase_NBD"/>
</dbReference>
<protein>
    <submittedName>
        <fullName evidence="1">Anhydro-N-acetylmuramic acid kinase</fullName>
    </submittedName>
</protein>
<sequence>MELIHSNVLGLMSGTSLDGLDMALCKFTPNYINKNYNFDILHTKSVAYDTEWVKKLSEGFYLNSEHLTALNLEFGHFLADQILTFQAQCPHPIHLIGSHGHTIFHKPKEGFTLQIGDGKTIRDVTGIPTVCNFRAQDVKLGGQGAPLVPIGDELIYSEFDFCLNLGGFANLSWKQGNKRLACDIGPCNMLLNTLSGLLDKPYDSDGNLAKSGNVIPTLLEKWNSIPFYSAPNPKSLGREWYHKHFDDDLKTTTNVHNALRTSVEHISDQITAIIKNLCNHEPQKLFITGGGAYNRFLIETLQKKLPPQVQIVIPDATQINFKEAIIFAFLAYLRIQNKNNVLASVTGAQMDHCSGDVYL</sequence>
<dbReference type="PANTHER" id="PTHR30605:SF0">
    <property type="entry name" value="ANHYDRO-N-ACETYLMURAMIC ACID KINASE"/>
    <property type="match status" value="1"/>
</dbReference>
<name>A0A9D7XFF0_9BACT</name>
<accession>A0A9D7XFF0</accession>
<dbReference type="SUPFAM" id="SSF53067">
    <property type="entry name" value="Actin-like ATPase domain"/>
    <property type="match status" value="1"/>
</dbReference>
<evidence type="ECO:0000313" key="2">
    <source>
        <dbReference type="Proteomes" id="UP000808349"/>
    </source>
</evidence>
<dbReference type="GO" id="GO:0006040">
    <property type="term" value="P:amino sugar metabolic process"/>
    <property type="evidence" value="ECO:0007669"/>
    <property type="project" value="InterPro"/>
</dbReference>
<evidence type="ECO:0000313" key="1">
    <source>
        <dbReference type="EMBL" id="MBK9718840.1"/>
    </source>
</evidence>
<proteinExistence type="predicted"/>
<dbReference type="GO" id="GO:0016301">
    <property type="term" value="F:kinase activity"/>
    <property type="evidence" value="ECO:0007669"/>
    <property type="project" value="UniProtKB-KW"/>
</dbReference>
<dbReference type="Gene3D" id="3.30.420.40">
    <property type="match status" value="2"/>
</dbReference>
<dbReference type="EMBL" id="JADKFW010000013">
    <property type="protein sequence ID" value="MBK9718840.1"/>
    <property type="molecule type" value="Genomic_DNA"/>
</dbReference>
<dbReference type="AlphaFoldDB" id="A0A9D7XFF0"/>
<dbReference type="Pfam" id="PF03702">
    <property type="entry name" value="AnmK"/>
    <property type="match status" value="1"/>
</dbReference>
<keyword evidence="1" id="KW-0418">Kinase</keyword>
<reference evidence="1 2" key="1">
    <citation type="submission" date="2020-10" db="EMBL/GenBank/DDBJ databases">
        <title>Connecting structure to function with the recovery of over 1000 high-quality activated sludge metagenome-assembled genomes encoding full-length rRNA genes using long-read sequencing.</title>
        <authorList>
            <person name="Singleton C.M."/>
            <person name="Petriglieri F."/>
            <person name="Kristensen J.M."/>
            <person name="Kirkegaard R.H."/>
            <person name="Michaelsen T.Y."/>
            <person name="Andersen M.H."/>
            <person name="Karst S.M."/>
            <person name="Dueholm M.S."/>
            <person name="Nielsen P.H."/>
            <person name="Albertsen M."/>
        </authorList>
    </citation>
    <scope>NUCLEOTIDE SEQUENCE [LARGE SCALE GENOMIC DNA]</scope>
    <source>
        <strain evidence="1">Ribe_18-Q3-R11-54_BAT3C.373</strain>
    </source>
</reference>
<gene>
    <name evidence="1" type="ORF">IPO85_15250</name>
</gene>
<keyword evidence="1" id="KW-0808">Transferase</keyword>
<dbReference type="InterPro" id="IPR005338">
    <property type="entry name" value="Anhydro_N_Ac-Mur_kinase"/>
</dbReference>
<comment type="caution">
    <text evidence="1">The sequence shown here is derived from an EMBL/GenBank/DDBJ whole genome shotgun (WGS) entry which is preliminary data.</text>
</comment>